<sequence>MTDKEKQLYELALKQGEKRFGSPCNHAVVRNGYCVNCLRRVR</sequence>
<dbReference type="AlphaFoldDB" id="X1VSA6"/>
<protein>
    <submittedName>
        <fullName evidence="1">Uncharacterized protein</fullName>
    </submittedName>
</protein>
<proteinExistence type="predicted"/>
<accession>X1VSA6</accession>
<organism evidence="1">
    <name type="scientific">marine sediment metagenome</name>
    <dbReference type="NCBI Taxonomy" id="412755"/>
    <lineage>
        <taxon>unclassified sequences</taxon>
        <taxon>metagenomes</taxon>
        <taxon>ecological metagenomes</taxon>
    </lineage>
</organism>
<name>X1VSA6_9ZZZZ</name>
<comment type="caution">
    <text evidence="1">The sequence shown here is derived from an EMBL/GenBank/DDBJ whole genome shotgun (WGS) entry which is preliminary data.</text>
</comment>
<reference evidence="1" key="1">
    <citation type="journal article" date="2014" name="Front. Microbiol.">
        <title>High frequency of phylogenetically diverse reductive dehalogenase-homologous genes in deep subseafloor sedimentary metagenomes.</title>
        <authorList>
            <person name="Kawai M."/>
            <person name="Futagami T."/>
            <person name="Toyoda A."/>
            <person name="Takaki Y."/>
            <person name="Nishi S."/>
            <person name="Hori S."/>
            <person name="Arai W."/>
            <person name="Tsubouchi T."/>
            <person name="Morono Y."/>
            <person name="Uchiyama I."/>
            <person name="Ito T."/>
            <person name="Fujiyama A."/>
            <person name="Inagaki F."/>
            <person name="Takami H."/>
        </authorList>
    </citation>
    <scope>NUCLEOTIDE SEQUENCE</scope>
    <source>
        <strain evidence="1">Expedition CK06-06</strain>
    </source>
</reference>
<evidence type="ECO:0000313" key="1">
    <source>
        <dbReference type="EMBL" id="GAJ20021.1"/>
    </source>
</evidence>
<dbReference type="EMBL" id="BARW01035392">
    <property type="protein sequence ID" value="GAJ20021.1"/>
    <property type="molecule type" value="Genomic_DNA"/>
</dbReference>
<gene>
    <name evidence="1" type="ORF">S12H4_55208</name>
</gene>